<gene>
    <name evidence="2" type="ORF">DEACI_1654</name>
    <name evidence="3" type="ORF">DEACI_2190</name>
</gene>
<evidence type="ECO:0000256" key="1">
    <source>
        <dbReference type="SAM" id="Phobius"/>
    </source>
</evidence>
<reference evidence="2" key="2">
    <citation type="submission" date="2020-01" db="EMBL/GenBank/DDBJ databases">
        <authorList>
            <person name="Hornung B."/>
        </authorList>
    </citation>
    <scope>NUCLEOTIDE SEQUENCE</scope>
    <source>
        <strain evidence="2">PacBioINE</strain>
    </source>
</reference>
<dbReference type="EMBL" id="CDGJ01000064">
    <property type="protein sequence ID" value="CEJ07724.1"/>
    <property type="molecule type" value="Genomic_DNA"/>
</dbReference>
<keyword evidence="1" id="KW-0472">Membrane</keyword>
<evidence type="ECO:0000313" key="3">
    <source>
        <dbReference type="EMBL" id="CEJ07724.1"/>
    </source>
</evidence>
<accession>A0A8S0WXJ1</accession>
<evidence type="ECO:0000313" key="4">
    <source>
        <dbReference type="Proteomes" id="UP001071230"/>
    </source>
</evidence>
<protein>
    <submittedName>
        <fullName evidence="2">Uncharacterized protein</fullName>
    </submittedName>
</protein>
<proteinExistence type="predicted"/>
<reference evidence="3" key="1">
    <citation type="submission" date="2014-11" db="EMBL/GenBank/DDBJ databases">
        <authorList>
            <person name="Hornung B.V."/>
        </authorList>
    </citation>
    <scope>NUCLEOTIDE SEQUENCE</scope>
    <source>
        <strain evidence="3">INE</strain>
    </source>
</reference>
<dbReference type="KEGG" id="aacx:DEACI_1654"/>
<dbReference type="EMBL" id="LR746496">
    <property type="protein sequence ID" value="CAA7601001.1"/>
    <property type="molecule type" value="Genomic_DNA"/>
</dbReference>
<keyword evidence="1" id="KW-0812">Transmembrane</keyword>
<keyword evidence="4" id="KW-1185">Reference proteome</keyword>
<sequence length="145" mass="16475">MLWLTTGQATLAWPSGLSPSTLRLFEEYLKRSEELRAARRREGICIFLLVLTGAAAFTLPWLGANPVFSLLCAAGAFLVFRCYLKASRRVNHVFINLNVLHHHLLGKLEVGSCRHGESCDCVNEFRRLVWQRYHISLYEESLTPG</sequence>
<feature type="transmembrane region" description="Helical" evidence="1">
    <location>
        <begin position="67"/>
        <end position="84"/>
    </location>
</feature>
<organism evidence="2">
    <name type="scientific">Acididesulfobacillus acetoxydans</name>
    <dbReference type="NCBI Taxonomy" id="1561005"/>
    <lineage>
        <taxon>Bacteria</taxon>
        <taxon>Bacillati</taxon>
        <taxon>Bacillota</taxon>
        <taxon>Clostridia</taxon>
        <taxon>Eubacteriales</taxon>
        <taxon>Peptococcaceae</taxon>
        <taxon>Acididesulfobacillus</taxon>
    </lineage>
</organism>
<dbReference type="Proteomes" id="UP000836597">
    <property type="component" value="Chromosome"/>
</dbReference>
<dbReference type="AlphaFoldDB" id="A0A8S0WXJ1"/>
<evidence type="ECO:0000313" key="2">
    <source>
        <dbReference type="EMBL" id="CAA7601001.1"/>
    </source>
</evidence>
<feature type="transmembrane region" description="Helical" evidence="1">
    <location>
        <begin position="44"/>
        <end position="61"/>
    </location>
</feature>
<name>A0A8S0WXJ1_9FIRM</name>
<dbReference type="RefSeq" id="WP_240984578.1">
    <property type="nucleotide sequence ID" value="NZ_CDGJ01000064.1"/>
</dbReference>
<dbReference type="Proteomes" id="UP001071230">
    <property type="component" value="Unassembled WGS sequence"/>
</dbReference>
<keyword evidence="1" id="KW-1133">Transmembrane helix</keyword>